<keyword evidence="2" id="KW-0732">Signal</keyword>
<organism evidence="8">
    <name type="scientific">Wuchereria bancrofti</name>
    <dbReference type="NCBI Taxonomy" id="6293"/>
    <lineage>
        <taxon>Eukaryota</taxon>
        <taxon>Metazoa</taxon>
        <taxon>Ecdysozoa</taxon>
        <taxon>Nematoda</taxon>
        <taxon>Chromadorea</taxon>
        <taxon>Rhabditida</taxon>
        <taxon>Spirurina</taxon>
        <taxon>Spiruromorpha</taxon>
        <taxon>Filarioidea</taxon>
        <taxon>Onchocercidae</taxon>
        <taxon>Wuchereria</taxon>
    </lineage>
</organism>
<dbReference type="PANTHER" id="PTHR12370:SF8">
    <property type="entry name" value="PHOSPHOLIPASE B-LIKE 3-RELATED"/>
    <property type="match status" value="1"/>
</dbReference>
<dbReference type="GO" id="GO:0005576">
    <property type="term" value="C:extracellular region"/>
    <property type="evidence" value="ECO:0007669"/>
    <property type="project" value="TreeGrafter"/>
</dbReference>
<dbReference type="GO" id="GO:0004620">
    <property type="term" value="F:phospholipase activity"/>
    <property type="evidence" value="ECO:0007669"/>
    <property type="project" value="InterPro"/>
</dbReference>
<name>A0A1I8EMI1_WUCBA</name>
<proteinExistence type="inferred from homology"/>
<evidence type="ECO:0000256" key="5">
    <source>
        <dbReference type="ARBA" id="ARBA00023098"/>
    </source>
</evidence>
<evidence type="ECO:0000313" key="8">
    <source>
        <dbReference type="WBParaSite" id="maker-PairedContig_318-snap-gene-0.8-mRNA-1"/>
    </source>
</evidence>
<evidence type="ECO:0000256" key="6">
    <source>
        <dbReference type="ARBA" id="ARBA00023180"/>
    </source>
</evidence>
<dbReference type="Gene3D" id="2.10.70.60">
    <property type="entry name" value="Phospholipase B-like, domain 1"/>
    <property type="match status" value="1"/>
</dbReference>
<dbReference type="InterPro" id="IPR043040">
    <property type="entry name" value="PLipase_B-like_dom1"/>
</dbReference>
<evidence type="ECO:0000256" key="1">
    <source>
        <dbReference type="ARBA" id="ARBA00007835"/>
    </source>
</evidence>
<reference evidence="8" key="1">
    <citation type="submission" date="2016-11" db="UniProtKB">
        <authorList>
            <consortium name="WormBaseParasite"/>
        </authorList>
    </citation>
    <scope>IDENTIFICATION</scope>
    <source>
        <strain evidence="8">pt0022</strain>
    </source>
</reference>
<evidence type="ECO:0000256" key="2">
    <source>
        <dbReference type="ARBA" id="ARBA00022729"/>
    </source>
</evidence>
<keyword evidence="6" id="KW-0325">Glycoprotein</keyword>
<dbReference type="GO" id="GO:0009395">
    <property type="term" value="P:phospholipid catabolic process"/>
    <property type="evidence" value="ECO:0007669"/>
    <property type="project" value="TreeGrafter"/>
</dbReference>
<keyword evidence="3 7" id="KW-0378">Hydrolase</keyword>
<evidence type="ECO:0000256" key="7">
    <source>
        <dbReference type="RuleBase" id="RU364138"/>
    </source>
</evidence>
<dbReference type="InterPro" id="IPR043041">
    <property type="entry name" value="PLipase_B-like_dom2"/>
</dbReference>
<comment type="similarity">
    <text evidence="1 7">Belongs to the phospholipase B-like family.</text>
</comment>
<evidence type="ECO:0000256" key="4">
    <source>
        <dbReference type="ARBA" id="ARBA00022963"/>
    </source>
</evidence>
<dbReference type="Gene3D" id="1.10.439.20">
    <property type="entry name" value="Phospholipase B-like, domain 2"/>
    <property type="match status" value="1"/>
</dbReference>
<dbReference type="InterPro" id="IPR007000">
    <property type="entry name" value="PLipase_B-like"/>
</dbReference>
<keyword evidence="5 7" id="KW-0443">Lipid metabolism</keyword>
<comment type="function">
    <text evidence="7">Putative phospholipase.</text>
</comment>
<dbReference type="WBParaSite" id="maker-PairedContig_318-snap-gene-0.8-mRNA-1">
    <property type="protein sequence ID" value="maker-PairedContig_318-snap-gene-0.8-mRNA-1"/>
    <property type="gene ID" value="maker-PairedContig_318-snap-gene-0.8"/>
</dbReference>
<sequence length="227" mass="26607">MAIFGANLSNTFTTKDKWEERERELFEIIELKFRISLLLLKRGLRDREIVDNERSNCKLQFNCKQHDDYYEYLSACRKKDSNILYTNNGTKCDKGIQVALGRFRNAVNETGWGIFEVETFNGVDEITQAFAAGLLEGILTRQLIKYHCRNTLEGMCNGKKEYCNKLFAYLSKNLNWIKHTVRKKREIDIYWKQVNLTFAQLTGMNHGYLKKTSTIYKPIISFELTPI</sequence>
<protein>
    <recommendedName>
        <fullName evidence="7">Phospholipase B-like</fullName>
        <ecNumber evidence="7">3.1.1.-</ecNumber>
    </recommendedName>
</protein>
<dbReference type="Pfam" id="PF04916">
    <property type="entry name" value="Phospholip_B"/>
    <property type="match status" value="1"/>
</dbReference>
<dbReference type="PANTHER" id="PTHR12370">
    <property type="entry name" value="PHOSPHOLIPASE B-RELATED"/>
    <property type="match status" value="1"/>
</dbReference>
<dbReference type="EC" id="3.1.1.-" evidence="7"/>
<evidence type="ECO:0000256" key="3">
    <source>
        <dbReference type="ARBA" id="ARBA00022801"/>
    </source>
</evidence>
<keyword evidence="4 7" id="KW-0442">Lipid degradation</keyword>
<dbReference type="AlphaFoldDB" id="A0A1I8EMI1"/>
<accession>A0A1I8EMI1</accession>